<dbReference type="EMBL" id="JAGSPM010000002">
    <property type="protein sequence ID" value="MBR7746010.1"/>
    <property type="molecule type" value="Genomic_DNA"/>
</dbReference>
<reference evidence="3 4" key="1">
    <citation type="submission" date="2021-04" db="EMBL/GenBank/DDBJ databases">
        <title>novel species isolated from subtropical streams in China.</title>
        <authorList>
            <person name="Lu H."/>
        </authorList>
    </citation>
    <scope>NUCLEOTIDE SEQUENCE [LARGE SCALE GENOMIC DNA]</scope>
    <source>
        <strain evidence="3 4">BYS107W</strain>
    </source>
</reference>
<dbReference type="GO" id="GO:0007165">
    <property type="term" value="P:signal transduction"/>
    <property type="evidence" value="ECO:0007669"/>
    <property type="project" value="UniProtKB-KW"/>
</dbReference>
<feature type="domain" description="Methyl-accepting transducer" evidence="2">
    <location>
        <begin position="16"/>
        <end position="77"/>
    </location>
</feature>
<evidence type="ECO:0000313" key="3">
    <source>
        <dbReference type="EMBL" id="MBR7746010.1"/>
    </source>
</evidence>
<dbReference type="SUPFAM" id="SSF58104">
    <property type="entry name" value="Methyl-accepting chemotaxis protein (MCP) signaling domain"/>
    <property type="match status" value="1"/>
</dbReference>
<organism evidence="3 4">
    <name type="scientific">Undibacterium baiyunense</name>
    <dbReference type="NCBI Taxonomy" id="2828731"/>
    <lineage>
        <taxon>Bacteria</taxon>
        <taxon>Pseudomonadati</taxon>
        <taxon>Pseudomonadota</taxon>
        <taxon>Betaproteobacteria</taxon>
        <taxon>Burkholderiales</taxon>
        <taxon>Oxalobacteraceae</taxon>
        <taxon>Undibacterium</taxon>
    </lineage>
</organism>
<comment type="caution">
    <text evidence="3">The sequence shown here is derived from an EMBL/GenBank/DDBJ whole genome shotgun (WGS) entry which is preliminary data.</text>
</comment>
<dbReference type="RefSeq" id="WP_212683359.1">
    <property type="nucleotide sequence ID" value="NZ_JAGSPM010000002.1"/>
</dbReference>
<dbReference type="Gene3D" id="1.10.287.950">
    <property type="entry name" value="Methyl-accepting chemotaxis protein"/>
    <property type="match status" value="1"/>
</dbReference>
<dbReference type="InterPro" id="IPR004090">
    <property type="entry name" value="Chemotax_Me-accpt_rcpt"/>
</dbReference>
<accession>A0A941DEG8</accession>
<keyword evidence="1" id="KW-0807">Transducer</keyword>
<dbReference type="GO" id="GO:0006935">
    <property type="term" value="P:chemotaxis"/>
    <property type="evidence" value="ECO:0007669"/>
    <property type="project" value="InterPro"/>
</dbReference>
<protein>
    <recommendedName>
        <fullName evidence="2">Methyl-accepting transducer domain-containing protein</fullName>
    </recommendedName>
</protein>
<dbReference type="PROSITE" id="PS50111">
    <property type="entry name" value="CHEMOTAXIS_TRANSDUC_2"/>
    <property type="match status" value="1"/>
</dbReference>
<evidence type="ECO:0000259" key="2">
    <source>
        <dbReference type="PROSITE" id="PS50111"/>
    </source>
</evidence>
<dbReference type="AlphaFoldDB" id="A0A941DEG8"/>
<dbReference type="PRINTS" id="PR00260">
    <property type="entry name" value="CHEMTRNSDUCR"/>
</dbReference>
<dbReference type="Pfam" id="PF00015">
    <property type="entry name" value="MCPsignal"/>
    <property type="match status" value="1"/>
</dbReference>
<dbReference type="InterPro" id="IPR004089">
    <property type="entry name" value="MCPsignal_dom"/>
</dbReference>
<dbReference type="Proteomes" id="UP000680158">
    <property type="component" value="Unassembled WGS sequence"/>
</dbReference>
<dbReference type="GO" id="GO:0004888">
    <property type="term" value="F:transmembrane signaling receptor activity"/>
    <property type="evidence" value="ECO:0007669"/>
    <property type="project" value="InterPro"/>
</dbReference>
<keyword evidence="4" id="KW-1185">Reference proteome</keyword>
<evidence type="ECO:0000256" key="1">
    <source>
        <dbReference type="PROSITE-ProRule" id="PRU00284"/>
    </source>
</evidence>
<evidence type="ECO:0000313" key="4">
    <source>
        <dbReference type="Proteomes" id="UP000680158"/>
    </source>
</evidence>
<dbReference type="GO" id="GO:0016020">
    <property type="term" value="C:membrane"/>
    <property type="evidence" value="ECO:0007669"/>
    <property type="project" value="InterPro"/>
</dbReference>
<proteinExistence type="predicted"/>
<gene>
    <name evidence="3" type="ORF">KDM92_05410</name>
</gene>
<name>A0A941DEG8_9BURK</name>
<sequence>MTKLTQPRSELFLSVSINEGLKQVVEISHQINLVAINAILVAKRAGTQSAGFKVVAMELRLFSQKMEESMARLSDMIFQLVHRIAALRKLEKNLHSLDITLHKLANDNPQMQATFADKQEAYQGLKSATDAEWESLEKEIRRSLNLCSAGAMLSHNARIEAAYGGTMLADMQQVAGRIEEMMHLAITHLKQLTYSART</sequence>